<evidence type="ECO:0000256" key="1">
    <source>
        <dbReference type="SAM" id="MobiDB-lite"/>
    </source>
</evidence>
<protein>
    <submittedName>
        <fullName evidence="3">Uncharacterized protein</fullName>
    </submittedName>
</protein>
<keyword evidence="2" id="KW-1185">Reference proteome</keyword>
<proteinExistence type="predicted"/>
<reference evidence="3" key="1">
    <citation type="submission" date="2016-11" db="UniProtKB">
        <authorList>
            <consortium name="WormBaseParasite"/>
        </authorList>
    </citation>
    <scope>IDENTIFICATION</scope>
</reference>
<evidence type="ECO:0000313" key="2">
    <source>
        <dbReference type="Proteomes" id="UP000095287"/>
    </source>
</evidence>
<organism evidence="2 3">
    <name type="scientific">Steinernema glaseri</name>
    <dbReference type="NCBI Taxonomy" id="37863"/>
    <lineage>
        <taxon>Eukaryota</taxon>
        <taxon>Metazoa</taxon>
        <taxon>Ecdysozoa</taxon>
        <taxon>Nematoda</taxon>
        <taxon>Chromadorea</taxon>
        <taxon>Rhabditida</taxon>
        <taxon>Tylenchina</taxon>
        <taxon>Panagrolaimomorpha</taxon>
        <taxon>Strongyloidoidea</taxon>
        <taxon>Steinernematidae</taxon>
        <taxon>Steinernema</taxon>
    </lineage>
</organism>
<dbReference type="Proteomes" id="UP000095287">
    <property type="component" value="Unplaced"/>
</dbReference>
<name>A0A1I8A6S0_9BILA</name>
<accession>A0A1I8A6S0</accession>
<feature type="region of interest" description="Disordered" evidence="1">
    <location>
        <begin position="90"/>
        <end position="153"/>
    </location>
</feature>
<dbReference type="AlphaFoldDB" id="A0A1I8A6S0"/>
<dbReference type="WBParaSite" id="L893_g3358.t1">
    <property type="protein sequence ID" value="L893_g3358.t1"/>
    <property type="gene ID" value="L893_g3358"/>
</dbReference>
<sequence>MSDRYIPMFPNANAHLDWSFRRDYNQNEAARGHVPIPRISAAPQRGFPSVSENEEYDDAVKVLNLLASFGQDDEEDVLLNNPGIREDGRTVLPVYRRTNKRTGKPENVTRFKRRPTFHDAENEPSSEEENPKPPMPKKRKVESSETSMKTDSK</sequence>
<evidence type="ECO:0000313" key="3">
    <source>
        <dbReference type="WBParaSite" id="L893_g3358.t1"/>
    </source>
</evidence>